<organism evidence="7 8">
    <name type="scientific">Daucus carota subsp. sativus</name>
    <name type="common">Carrot</name>
    <dbReference type="NCBI Taxonomy" id="79200"/>
    <lineage>
        <taxon>Eukaryota</taxon>
        <taxon>Viridiplantae</taxon>
        <taxon>Streptophyta</taxon>
        <taxon>Embryophyta</taxon>
        <taxon>Tracheophyta</taxon>
        <taxon>Spermatophyta</taxon>
        <taxon>Magnoliopsida</taxon>
        <taxon>eudicotyledons</taxon>
        <taxon>Gunneridae</taxon>
        <taxon>Pentapetalae</taxon>
        <taxon>asterids</taxon>
        <taxon>campanulids</taxon>
        <taxon>Apiales</taxon>
        <taxon>Apiaceae</taxon>
        <taxon>Apioideae</taxon>
        <taxon>Scandiceae</taxon>
        <taxon>Daucinae</taxon>
        <taxon>Daucus</taxon>
        <taxon>Daucus sect. Daucus</taxon>
    </lineage>
</organism>
<dbReference type="InterPro" id="IPR056843">
    <property type="entry name" value="THADA-like_TPR"/>
</dbReference>
<dbReference type="Pfam" id="PF25150">
    <property type="entry name" value="TPR_Trm732"/>
    <property type="match status" value="1"/>
</dbReference>
<dbReference type="Pfam" id="PF25151">
    <property type="entry name" value="TPR_Trm732_C"/>
    <property type="match status" value="1"/>
</dbReference>
<dbReference type="PANTHER" id="PTHR14387">
    <property type="entry name" value="THADA/DEATH RECEPTOR INTERACTING PROTEIN"/>
    <property type="match status" value="1"/>
</dbReference>
<keyword evidence="2" id="KW-0819">tRNA processing</keyword>
<proteinExistence type="inferred from homology"/>
<comment type="similarity">
    <text evidence="1">Belongs to the THADA family.</text>
</comment>
<dbReference type="InterPro" id="IPR056842">
    <property type="entry name" value="THADA-like_TPR_C"/>
</dbReference>
<dbReference type="Pfam" id="PF10350">
    <property type="entry name" value="DUF2428"/>
    <property type="match status" value="1"/>
</dbReference>
<feature type="domain" description="tRNA (32-2'-O)-methyltransferase regulator THADA-like C-terminal TPR repeats region" evidence="6">
    <location>
        <begin position="1360"/>
        <end position="1547"/>
    </location>
</feature>
<dbReference type="InterPro" id="IPR019442">
    <property type="entry name" value="THADA/TRM732_DUF2428"/>
</dbReference>
<evidence type="ECO:0000313" key="7">
    <source>
        <dbReference type="EMBL" id="WOH05144.1"/>
    </source>
</evidence>
<dbReference type="InterPro" id="IPR016024">
    <property type="entry name" value="ARM-type_fold"/>
</dbReference>
<feature type="domain" description="DUF2428" evidence="4">
    <location>
        <begin position="1028"/>
        <end position="1358"/>
    </location>
</feature>
<dbReference type="GO" id="GO:0005829">
    <property type="term" value="C:cytosol"/>
    <property type="evidence" value="ECO:0007669"/>
    <property type="project" value="TreeGrafter"/>
</dbReference>
<gene>
    <name evidence="7" type="ORF">DCAR_0624557</name>
</gene>
<feature type="compositionally biased region" description="Polar residues" evidence="3">
    <location>
        <begin position="1276"/>
        <end position="1297"/>
    </location>
</feature>
<dbReference type="GO" id="GO:0030488">
    <property type="term" value="P:tRNA methylation"/>
    <property type="evidence" value="ECO:0007669"/>
    <property type="project" value="TreeGrafter"/>
</dbReference>
<protein>
    <recommendedName>
        <fullName evidence="9">DUF2428 domain-containing protein</fullName>
    </recommendedName>
</protein>
<accession>A0AAF0XDS5</accession>
<name>A0AAF0XDS5_DAUCS</name>
<dbReference type="PANTHER" id="PTHR14387:SF0">
    <property type="entry name" value="DUF2428 DOMAIN-CONTAINING PROTEIN"/>
    <property type="match status" value="1"/>
</dbReference>
<dbReference type="Proteomes" id="UP000077755">
    <property type="component" value="Chromosome 6"/>
</dbReference>
<evidence type="ECO:0000256" key="3">
    <source>
        <dbReference type="SAM" id="MobiDB-lite"/>
    </source>
</evidence>
<evidence type="ECO:0000259" key="5">
    <source>
        <dbReference type="Pfam" id="PF25150"/>
    </source>
</evidence>
<evidence type="ECO:0008006" key="9">
    <source>
        <dbReference type="Google" id="ProtNLM"/>
    </source>
</evidence>
<feature type="domain" description="tRNA (32-2'-O)-methyltransferase regulator THADA-like TPR repeats region" evidence="5">
    <location>
        <begin position="556"/>
        <end position="823"/>
    </location>
</feature>
<reference evidence="7" key="1">
    <citation type="journal article" date="2016" name="Nat. Genet.">
        <title>A high-quality carrot genome assembly provides new insights into carotenoid accumulation and asterid genome evolution.</title>
        <authorList>
            <person name="Iorizzo M."/>
            <person name="Ellison S."/>
            <person name="Senalik D."/>
            <person name="Zeng P."/>
            <person name="Satapoomin P."/>
            <person name="Huang J."/>
            <person name="Bowman M."/>
            <person name="Iovene M."/>
            <person name="Sanseverino W."/>
            <person name="Cavagnaro P."/>
            <person name="Yildiz M."/>
            <person name="Macko-Podgorni A."/>
            <person name="Moranska E."/>
            <person name="Grzebelus E."/>
            <person name="Grzebelus D."/>
            <person name="Ashrafi H."/>
            <person name="Zheng Z."/>
            <person name="Cheng S."/>
            <person name="Spooner D."/>
            <person name="Van Deynze A."/>
            <person name="Simon P."/>
        </authorList>
    </citation>
    <scope>NUCLEOTIDE SEQUENCE</scope>
    <source>
        <tissue evidence="7">Leaf</tissue>
    </source>
</reference>
<evidence type="ECO:0000313" key="8">
    <source>
        <dbReference type="Proteomes" id="UP000077755"/>
    </source>
</evidence>
<evidence type="ECO:0000256" key="1">
    <source>
        <dbReference type="ARBA" id="ARBA00010409"/>
    </source>
</evidence>
<dbReference type="InterPro" id="IPR051954">
    <property type="entry name" value="tRNA_methyltransferase_THADA"/>
</dbReference>
<feature type="region of interest" description="Disordered" evidence="3">
    <location>
        <begin position="1271"/>
        <end position="1302"/>
    </location>
</feature>
<dbReference type="EMBL" id="CP093348">
    <property type="protein sequence ID" value="WOH05144.1"/>
    <property type="molecule type" value="Genomic_DNA"/>
</dbReference>
<keyword evidence="8" id="KW-1185">Reference proteome</keyword>
<dbReference type="SUPFAM" id="SSF48371">
    <property type="entry name" value="ARM repeat"/>
    <property type="match status" value="1"/>
</dbReference>
<reference evidence="7" key="2">
    <citation type="submission" date="2022-03" db="EMBL/GenBank/DDBJ databases">
        <title>Draft title - Genomic analysis of global carrot germplasm unveils the trajectory of domestication and the origin of high carotenoid orange carrot.</title>
        <authorList>
            <person name="Iorizzo M."/>
            <person name="Ellison S."/>
            <person name="Senalik D."/>
            <person name="Macko-Podgorni A."/>
            <person name="Grzebelus D."/>
            <person name="Bostan H."/>
            <person name="Rolling W."/>
            <person name="Curaba J."/>
            <person name="Simon P."/>
        </authorList>
    </citation>
    <scope>NUCLEOTIDE SEQUENCE</scope>
    <source>
        <tissue evidence="7">Leaf</tissue>
    </source>
</reference>
<evidence type="ECO:0000256" key="2">
    <source>
        <dbReference type="ARBA" id="ARBA00022694"/>
    </source>
</evidence>
<sequence length="2210" mass="248823">MSAKWRALQHRHRYTYSAVIFPQYYVQNLNQTSSSHVSNCKSFYSHLNQLVSLNSTYAQLAHVKKLAQSFSELIASSNSDKDGNFVSVASRFYMEILFLENSLPLHKTLLGVLGKVKNFHGVIGECFRVLCEEYGGENGKGRRFCVSRSVLSVMGSPKLGYLAGVVEECGVLVGLDIVSGLKGVILETIDGSRPSPIVMEQCQESLSCMYYLLQKFPSKFSDGAEVKDENGVLEMIVTVILSLLKSSAFSRDCLVAAGVSFCAALQVCLKPDELGLAIVRGIFCENFDYGSDSELIDVTKKIAYEGNLFTEIDEFPILNRICLIRGILTAVSRTVLNTPFVVPKDGSTSFHTILYDGILPELCNYCENPIDSHFNFHALTVMQICLQQVKTCIQANPSELTENDDLISEEMGTRILRIIWNNLEDTLSQTVKQVHLIFDLFLDIQSSLNWAEGSDRIKKFLRNIASDLLRLGPRCKGRYVPLASLTRRLGAMTILDINPDLLFETSRAYVDDDVCCAVTAFLKCFLECLRDECWSKYGVESGYIRYRSHCLHPFLYGLASGIPKLRSNLNTYALPVLLEVDVDSIFPMLSISVGQCGESDKLLFPDLDIAHRKLTVEQQVAVLISILKVSRSLALIEGDIDWCEYTSVSQEDFAKKTEKDNRYATVCVKGISIKFLVTWLILALTHVDESLRVDAAESLFLNPKTSSLPSSLELSLMKEAVLLNMRCCSTAFQMKLTSLFRKFFSRVRTALERQLKQGIWRPVASKDNKDIYPCKTIDKSVTDRAEDLFQFMKWLGNFLYFSVYPSAPYERKIMAMDLMLIMNNAWSIVLPLQDQCDPTSSETVLSPYSKAFTSPESTLLLVGSIVDSWDRLRENSFRILLHFPSPLPGISSPEMIRRVIIWAKKLVCSPRVRESDAGALTMRLMFKIYVLELGWIIKVSSNLVYFHPRSELLNGDNLNGTCSSATIEYVNSLIDWLRVVVEVGEKDLSEACKNSFVHGILLTLRYTFEELDWNSSVVLCNLPEMKHALEKLLDLVMRITTLALWVVSADALHLPEDMDEMMDDDVLLLDASVEMDVAVNVLENEVKNPELTRVVGPSEQIVMVGCWLAMKEVSLLLGTIIRKIPLLTSDMSKSVVPVYDDTDAVEVTSYVMLDLKQLERIGNHFLDVLLKMKHNGAIDKTRAGFTALCNRLLCSNDPRLVKLTESWMEQLMERIVAKGQTVDDLLRRSAGIPAAFIAFFLSEPEGTPKRLLPRALRWLIDIAKRPLLDEDEAEPSASNTNNYSLEESCQKTSSTEPSHLCENDRISKKRDEGVIPTVHAFNVLKAAFNDTNLATDTSGFSAEALITSIRSFSSSYWEVRNSACLAFTALIRRMIGFLNVHVRASGRRAITGLEFFHRYPSLHPFLIGELKVATRLLSGSSGDLGSNLASVVHPSLWPMLILLSRLKPSPVTSEIDDPLDPFLFMPFIRRCSTQSNLRVRVLAAKSLMGLISDDKLPTVLLNIASELPRIGNQMVVSPDSFVSSNVTSGTDSFSCNSVHGMLLQLSSLLDNNCRNLTDFSKRDQILYDLIQVLELCSWIGNPRLCRCPLLNECFLRVLDNMLSIARTWHTSQSMGAIWKLLWELSSQCLDSNASRGVSYYDPTSAELRKQASFSYFNCVFQASKDPPEDDIKMPNMRSPPSISMSIVGSKMDDACFADFHKRLISSMSDESYEVRIATFKWLLQFLKASEFASEPSALSSYHSSIINWTNANLHATLMNLLAGEKNRRCIYYILKNLFTWNSLKYRKLNCQQCMGMTFAGNMDTNSLFRFWDKLVDLCKQTRHAKTRETLVCCMGTCVKRFANMVTNTLLQNVVKKSVDLIEADQCESVSYLYGCISYYINIIEQYSDSSQPVNMRRAASESIIASGLLDQAVLVGPWVCNKQILVDQCPEFEIRDATNIYAHKILSLWLTCITLLEDEDIGLRSKLAMEVQKSCTSTTSDRNFQATEVPSQVDKVIHLCFDHLSSVFGHWLNYFSYLAQWTLKSANNVVGSQGDLVKRVFDKEIDNHHEEKLLICQICCFHLEKLPVLKPSATGFSEMASFLQDWRMKFGQQLIIYTNTYIGNHGGTEWIGGVGNHKDAFLPVYVNLLAFYSLSKCIFTGDYSDKVSLLSELEELGGAIKPFLSNPFISNLYSLVVKSHEHMIGANVGSFYEREDDSLWVGFDPYFLIR</sequence>
<evidence type="ECO:0000259" key="6">
    <source>
        <dbReference type="Pfam" id="PF25151"/>
    </source>
</evidence>
<evidence type="ECO:0000259" key="4">
    <source>
        <dbReference type="Pfam" id="PF10350"/>
    </source>
</evidence>
<dbReference type="KEGG" id="dcr:108227387"/>